<feature type="compositionally biased region" description="Acidic residues" evidence="1">
    <location>
        <begin position="132"/>
        <end position="148"/>
    </location>
</feature>
<organism evidence="2 3">
    <name type="scientific">Mortierella hygrophila</name>
    <dbReference type="NCBI Taxonomy" id="979708"/>
    <lineage>
        <taxon>Eukaryota</taxon>
        <taxon>Fungi</taxon>
        <taxon>Fungi incertae sedis</taxon>
        <taxon>Mucoromycota</taxon>
        <taxon>Mortierellomycotina</taxon>
        <taxon>Mortierellomycetes</taxon>
        <taxon>Mortierellales</taxon>
        <taxon>Mortierellaceae</taxon>
        <taxon>Mortierella</taxon>
    </lineage>
</organism>
<reference evidence="2" key="1">
    <citation type="journal article" date="2020" name="Fungal Divers.">
        <title>Resolving the Mortierellaceae phylogeny through synthesis of multi-gene phylogenetics and phylogenomics.</title>
        <authorList>
            <person name="Vandepol N."/>
            <person name="Liber J."/>
            <person name="Desiro A."/>
            <person name="Na H."/>
            <person name="Kennedy M."/>
            <person name="Barry K."/>
            <person name="Grigoriev I.V."/>
            <person name="Miller A.N."/>
            <person name="O'Donnell K."/>
            <person name="Stajich J.E."/>
            <person name="Bonito G."/>
        </authorList>
    </citation>
    <scope>NUCLEOTIDE SEQUENCE</scope>
    <source>
        <strain evidence="2">NRRL 2591</strain>
    </source>
</reference>
<keyword evidence="3" id="KW-1185">Reference proteome</keyword>
<comment type="caution">
    <text evidence="2">The sequence shown here is derived from an EMBL/GenBank/DDBJ whole genome shotgun (WGS) entry which is preliminary data.</text>
</comment>
<evidence type="ECO:0000313" key="2">
    <source>
        <dbReference type="EMBL" id="KAF9549130.1"/>
    </source>
</evidence>
<dbReference type="AlphaFoldDB" id="A0A9P6FDZ9"/>
<sequence length="148" mass="16729">MDKEQDRRVRQGFEAHMVELPKPASLMRTHISTPIRSIMSISSEEGHVLARQDVLIRMEDDADDYDSDMDVREHQLKKSTNRLARTSYCSSIVPLTPKIPQQYISSSSAESCLSRGSSAVTSLSRPIGYDPEWIDATEDDGNYDSDYN</sequence>
<feature type="region of interest" description="Disordered" evidence="1">
    <location>
        <begin position="121"/>
        <end position="148"/>
    </location>
</feature>
<dbReference type="EMBL" id="JAAAXW010000022">
    <property type="protein sequence ID" value="KAF9549130.1"/>
    <property type="molecule type" value="Genomic_DNA"/>
</dbReference>
<dbReference type="Proteomes" id="UP000723463">
    <property type="component" value="Unassembled WGS sequence"/>
</dbReference>
<name>A0A9P6FDZ9_9FUNG</name>
<accession>A0A9P6FDZ9</accession>
<protein>
    <submittedName>
        <fullName evidence="2">Uncharacterized protein</fullName>
    </submittedName>
</protein>
<evidence type="ECO:0000313" key="3">
    <source>
        <dbReference type="Proteomes" id="UP000723463"/>
    </source>
</evidence>
<proteinExistence type="predicted"/>
<gene>
    <name evidence="2" type="ORF">EC957_004769</name>
</gene>
<evidence type="ECO:0000256" key="1">
    <source>
        <dbReference type="SAM" id="MobiDB-lite"/>
    </source>
</evidence>